<evidence type="ECO:0008006" key="2">
    <source>
        <dbReference type="Google" id="ProtNLM"/>
    </source>
</evidence>
<name>A0A831PKH5_9BACT</name>
<accession>A0A831PKH5</accession>
<reference evidence="1" key="1">
    <citation type="journal article" date="2020" name="mSystems">
        <title>Genome- and Community-Level Interaction Insights into Carbon Utilization and Element Cycling Functions of Hydrothermarchaeota in Hydrothermal Sediment.</title>
        <authorList>
            <person name="Zhou Z."/>
            <person name="Liu Y."/>
            <person name="Xu W."/>
            <person name="Pan J."/>
            <person name="Luo Z.H."/>
            <person name="Li M."/>
        </authorList>
    </citation>
    <scope>NUCLEOTIDE SEQUENCE [LARGE SCALE GENOMIC DNA]</scope>
    <source>
        <strain evidence="1">SpSt-1217</strain>
    </source>
</reference>
<dbReference type="AlphaFoldDB" id="A0A831PKH5"/>
<comment type="caution">
    <text evidence="1">The sequence shown here is derived from an EMBL/GenBank/DDBJ whole genome shotgun (WGS) entry which is preliminary data.</text>
</comment>
<protein>
    <recommendedName>
        <fullName evidence="2">Rho-binding antiterminator</fullName>
    </recommendedName>
</protein>
<dbReference type="EMBL" id="DSDK01000829">
    <property type="protein sequence ID" value="HDR52864.1"/>
    <property type="molecule type" value="Genomic_DNA"/>
</dbReference>
<organism evidence="1">
    <name type="scientific">Mariniphaga anaerophila</name>
    <dbReference type="NCBI Taxonomy" id="1484053"/>
    <lineage>
        <taxon>Bacteria</taxon>
        <taxon>Pseudomonadati</taxon>
        <taxon>Bacteroidota</taxon>
        <taxon>Bacteroidia</taxon>
        <taxon>Marinilabiliales</taxon>
        <taxon>Prolixibacteraceae</taxon>
        <taxon>Mariniphaga</taxon>
    </lineage>
</organism>
<proteinExistence type="predicted"/>
<evidence type="ECO:0000313" key="1">
    <source>
        <dbReference type="EMBL" id="HDR52864.1"/>
    </source>
</evidence>
<gene>
    <name evidence="1" type="ORF">ENN90_14800</name>
</gene>
<sequence>MKLPYLPVDLDFSEQIKKTISGNKPITVHYFEKKNEVETVKGLARKIAARNNGEFIVFENGEKIRLDRIIVFDGKPGPAYDEYDSYALACLDCMGGMD</sequence>
<dbReference type="Proteomes" id="UP000886047">
    <property type="component" value="Unassembled WGS sequence"/>
</dbReference>